<evidence type="ECO:0000313" key="2">
    <source>
        <dbReference type="Proteomes" id="UP000000305"/>
    </source>
</evidence>
<sequence>MKKPASGLSRSPNVRCLPTAGDDSVLPAAILLSSTIESIEQLHAKKKFITKTVPIIERP</sequence>
<evidence type="ECO:0000313" key="1">
    <source>
        <dbReference type="EMBL" id="EFX78144.1"/>
    </source>
</evidence>
<name>E9GQN5_DAPPU</name>
<organism evidence="1 2">
    <name type="scientific">Daphnia pulex</name>
    <name type="common">Water flea</name>
    <dbReference type="NCBI Taxonomy" id="6669"/>
    <lineage>
        <taxon>Eukaryota</taxon>
        <taxon>Metazoa</taxon>
        <taxon>Ecdysozoa</taxon>
        <taxon>Arthropoda</taxon>
        <taxon>Crustacea</taxon>
        <taxon>Branchiopoda</taxon>
        <taxon>Diplostraca</taxon>
        <taxon>Cladocera</taxon>
        <taxon>Anomopoda</taxon>
        <taxon>Daphniidae</taxon>
        <taxon>Daphnia</taxon>
    </lineage>
</organism>
<proteinExistence type="predicted"/>
<dbReference type="InParanoid" id="E9GQN5"/>
<accession>E9GQN5</accession>
<gene>
    <name evidence="1" type="ORF">DAPPUDRAFT_246496</name>
</gene>
<dbReference type="EMBL" id="GL732558">
    <property type="protein sequence ID" value="EFX78144.1"/>
    <property type="molecule type" value="Genomic_DNA"/>
</dbReference>
<reference evidence="1 2" key="1">
    <citation type="journal article" date="2011" name="Science">
        <title>The ecoresponsive genome of Daphnia pulex.</title>
        <authorList>
            <person name="Colbourne J.K."/>
            <person name="Pfrender M.E."/>
            <person name="Gilbert D."/>
            <person name="Thomas W.K."/>
            <person name="Tucker A."/>
            <person name="Oakley T.H."/>
            <person name="Tokishita S."/>
            <person name="Aerts A."/>
            <person name="Arnold G.J."/>
            <person name="Basu M.K."/>
            <person name="Bauer D.J."/>
            <person name="Caceres C.E."/>
            <person name="Carmel L."/>
            <person name="Casola C."/>
            <person name="Choi J.H."/>
            <person name="Detter J.C."/>
            <person name="Dong Q."/>
            <person name="Dusheyko S."/>
            <person name="Eads B.D."/>
            <person name="Frohlich T."/>
            <person name="Geiler-Samerotte K.A."/>
            <person name="Gerlach D."/>
            <person name="Hatcher P."/>
            <person name="Jogdeo S."/>
            <person name="Krijgsveld J."/>
            <person name="Kriventseva E.V."/>
            <person name="Kultz D."/>
            <person name="Laforsch C."/>
            <person name="Lindquist E."/>
            <person name="Lopez J."/>
            <person name="Manak J.R."/>
            <person name="Muller J."/>
            <person name="Pangilinan J."/>
            <person name="Patwardhan R.P."/>
            <person name="Pitluck S."/>
            <person name="Pritham E.J."/>
            <person name="Rechtsteiner A."/>
            <person name="Rho M."/>
            <person name="Rogozin I.B."/>
            <person name="Sakarya O."/>
            <person name="Salamov A."/>
            <person name="Schaack S."/>
            <person name="Shapiro H."/>
            <person name="Shiga Y."/>
            <person name="Skalitzky C."/>
            <person name="Smith Z."/>
            <person name="Souvorov A."/>
            <person name="Sung W."/>
            <person name="Tang Z."/>
            <person name="Tsuchiya D."/>
            <person name="Tu H."/>
            <person name="Vos H."/>
            <person name="Wang M."/>
            <person name="Wolf Y.I."/>
            <person name="Yamagata H."/>
            <person name="Yamada T."/>
            <person name="Ye Y."/>
            <person name="Shaw J.R."/>
            <person name="Andrews J."/>
            <person name="Crease T.J."/>
            <person name="Tang H."/>
            <person name="Lucas S.M."/>
            <person name="Robertson H.M."/>
            <person name="Bork P."/>
            <person name="Koonin E.V."/>
            <person name="Zdobnov E.M."/>
            <person name="Grigoriev I.V."/>
            <person name="Lynch M."/>
            <person name="Boore J.L."/>
        </authorList>
    </citation>
    <scope>NUCLEOTIDE SEQUENCE [LARGE SCALE GENOMIC DNA]</scope>
</reference>
<dbReference type="KEGG" id="dpx:DAPPUDRAFT_246496"/>
<keyword evidence="2" id="KW-1185">Reference proteome</keyword>
<dbReference type="AlphaFoldDB" id="E9GQN5"/>
<dbReference type="HOGENOM" id="CLU_2963119_0_0_1"/>
<protein>
    <submittedName>
        <fullName evidence="1">Uncharacterized protein</fullName>
    </submittedName>
</protein>
<dbReference type="Proteomes" id="UP000000305">
    <property type="component" value="Unassembled WGS sequence"/>
</dbReference>